<organism evidence="2 3">
    <name type="scientific">Aspergillus pseudodeflectus</name>
    <dbReference type="NCBI Taxonomy" id="176178"/>
    <lineage>
        <taxon>Eukaryota</taxon>
        <taxon>Fungi</taxon>
        <taxon>Dikarya</taxon>
        <taxon>Ascomycota</taxon>
        <taxon>Pezizomycotina</taxon>
        <taxon>Eurotiomycetes</taxon>
        <taxon>Eurotiomycetidae</taxon>
        <taxon>Eurotiales</taxon>
        <taxon>Aspergillaceae</taxon>
        <taxon>Aspergillus</taxon>
        <taxon>Aspergillus subgen. Nidulantes</taxon>
    </lineage>
</organism>
<dbReference type="RefSeq" id="XP_070905414.1">
    <property type="nucleotide sequence ID" value="XM_071037579.1"/>
</dbReference>
<feature type="region of interest" description="Disordered" evidence="1">
    <location>
        <begin position="57"/>
        <end position="77"/>
    </location>
</feature>
<dbReference type="GeneID" id="98152743"/>
<protein>
    <submittedName>
        <fullName evidence="2">Uncharacterized protein</fullName>
    </submittedName>
</protein>
<dbReference type="Proteomes" id="UP001610444">
    <property type="component" value="Unassembled WGS sequence"/>
</dbReference>
<evidence type="ECO:0000313" key="3">
    <source>
        <dbReference type="Proteomes" id="UP001610444"/>
    </source>
</evidence>
<evidence type="ECO:0000313" key="2">
    <source>
        <dbReference type="EMBL" id="KAL2861324.1"/>
    </source>
</evidence>
<gene>
    <name evidence="2" type="ORF">BJX68DRAFT_2027</name>
</gene>
<keyword evidence="3" id="KW-1185">Reference proteome</keyword>
<proteinExistence type="predicted"/>
<sequence>MRWRDRPRNIVNPSAIHGVQGCAGRECQQHMSDAGVACVPQLPRSTLPMCGGFPKILENEPGNPDRVPNENTEEKNSGKRFISWCGCSSKHVRGVELCHAENTDCGSASNAHVKCPRQYSSVLRVVNRQHGLLARLDAIMKEERFCRLSK</sequence>
<comment type="caution">
    <text evidence="2">The sequence shown here is derived from an EMBL/GenBank/DDBJ whole genome shotgun (WGS) entry which is preliminary data.</text>
</comment>
<evidence type="ECO:0000256" key="1">
    <source>
        <dbReference type="SAM" id="MobiDB-lite"/>
    </source>
</evidence>
<reference evidence="2 3" key="1">
    <citation type="submission" date="2024-07" db="EMBL/GenBank/DDBJ databases">
        <title>Section-level genome sequencing and comparative genomics of Aspergillus sections Usti and Cavernicolus.</title>
        <authorList>
            <consortium name="Lawrence Berkeley National Laboratory"/>
            <person name="Nybo J.L."/>
            <person name="Vesth T.C."/>
            <person name="Theobald S."/>
            <person name="Frisvad J.C."/>
            <person name="Larsen T.O."/>
            <person name="Kjaerboelling I."/>
            <person name="Rothschild-Mancinelli K."/>
            <person name="Lyhne E.K."/>
            <person name="Kogle M.E."/>
            <person name="Barry K."/>
            <person name="Clum A."/>
            <person name="Na H."/>
            <person name="Ledsgaard L."/>
            <person name="Lin J."/>
            <person name="Lipzen A."/>
            <person name="Kuo A."/>
            <person name="Riley R."/>
            <person name="Mondo S."/>
            <person name="LaButti K."/>
            <person name="Haridas S."/>
            <person name="Pangalinan J."/>
            <person name="Salamov A.A."/>
            <person name="Simmons B.A."/>
            <person name="Magnuson J.K."/>
            <person name="Chen J."/>
            <person name="Drula E."/>
            <person name="Henrissat B."/>
            <person name="Wiebenga A."/>
            <person name="Lubbers R.J."/>
            <person name="Gomes A.C."/>
            <person name="Macurrencykelacurrency M.R."/>
            <person name="Stajich J."/>
            <person name="Grigoriev I.V."/>
            <person name="Mortensen U.H."/>
            <person name="De vries R.P."/>
            <person name="Baker S.E."/>
            <person name="Andersen M.R."/>
        </authorList>
    </citation>
    <scope>NUCLEOTIDE SEQUENCE [LARGE SCALE GENOMIC DNA]</scope>
    <source>
        <strain evidence="2 3">CBS 756.74</strain>
    </source>
</reference>
<dbReference type="EMBL" id="JBFXLR010000001">
    <property type="protein sequence ID" value="KAL2861324.1"/>
    <property type="molecule type" value="Genomic_DNA"/>
</dbReference>
<name>A0ABR4L9W3_9EURO</name>
<accession>A0ABR4L9W3</accession>
<dbReference type="PROSITE" id="PS51257">
    <property type="entry name" value="PROKAR_LIPOPROTEIN"/>
    <property type="match status" value="1"/>
</dbReference>